<feature type="transmembrane region" description="Helical" evidence="1">
    <location>
        <begin position="87"/>
        <end position="110"/>
    </location>
</feature>
<proteinExistence type="predicted"/>
<dbReference type="Proteomes" id="UP000255066">
    <property type="component" value="Unassembled WGS sequence"/>
</dbReference>
<name>A0A378I7I3_9GAMM</name>
<dbReference type="STRING" id="28083.Lbir_2715"/>
<feature type="transmembrane region" description="Helical" evidence="1">
    <location>
        <begin position="56"/>
        <end position="75"/>
    </location>
</feature>
<dbReference type="EMBL" id="UGNW01000001">
    <property type="protein sequence ID" value="STX31177.1"/>
    <property type="molecule type" value="Genomic_DNA"/>
</dbReference>
<reference evidence="2 4" key="1">
    <citation type="submission" date="2015-11" db="EMBL/GenBank/DDBJ databases">
        <title>Genomic analysis of 38 Legionella species identifies large and diverse effector repertoires.</title>
        <authorList>
            <person name="Burstein D."/>
            <person name="Amaro F."/>
            <person name="Zusman T."/>
            <person name="Lifshitz Z."/>
            <person name="Cohen O."/>
            <person name="Gilbert J.A."/>
            <person name="Pupko T."/>
            <person name="Shuman H.A."/>
            <person name="Segal G."/>
        </authorList>
    </citation>
    <scope>NUCLEOTIDE SEQUENCE [LARGE SCALE GENOMIC DNA]</scope>
    <source>
        <strain evidence="2 4">CDC#1407-AL-14</strain>
    </source>
</reference>
<keyword evidence="1" id="KW-0812">Transmembrane</keyword>
<sequence>MKTLADKTILNKRLFVWFACLGLMVMAGEAAASSTLTLGGMASSITGSFASLTRLITAGSYLAGLGFSIGAIMKFKQHKDNPTQIPIGTPIALVLIAAALLFLPTILGIAGATMFGGSGGQTAGPGGSIFSSGSSGS</sequence>
<evidence type="ECO:0000313" key="3">
    <source>
        <dbReference type="EMBL" id="STX31177.1"/>
    </source>
</evidence>
<evidence type="ECO:0000256" key="1">
    <source>
        <dbReference type="SAM" id="Phobius"/>
    </source>
</evidence>
<reference evidence="3 5" key="2">
    <citation type="submission" date="2018-06" db="EMBL/GenBank/DDBJ databases">
        <authorList>
            <consortium name="Pathogen Informatics"/>
            <person name="Doyle S."/>
        </authorList>
    </citation>
    <scope>NUCLEOTIDE SEQUENCE [LARGE SCALE GENOMIC DNA]</scope>
    <source>
        <strain evidence="3 5">NCTC12437</strain>
    </source>
</reference>
<dbReference type="Proteomes" id="UP000054735">
    <property type="component" value="Unassembled WGS sequence"/>
</dbReference>
<protein>
    <submittedName>
        <fullName evidence="3">Protein IcmD (DotP)</fullName>
    </submittedName>
</protein>
<keyword evidence="1" id="KW-0472">Membrane</keyword>
<dbReference type="AlphaFoldDB" id="A0A378I7I3"/>
<keyword evidence="1" id="KW-1133">Transmembrane helix</keyword>
<dbReference type="EMBL" id="LNXT01000048">
    <property type="protein sequence ID" value="KTC68113.1"/>
    <property type="molecule type" value="Genomic_DNA"/>
</dbReference>
<gene>
    <name evidence="3" type="primary">icmD</name>
    <name evidence="2" type="ORF">Lbir_2715</name>
    <name evidence="3" type="ORF">NCTC12437_00947</name>
</gene>
<organism evidence="3 5">
    <name type="scientific">Legionella birminghamensis</name>
    <dbReference type="NCBI Taxonomy" id="28083"/>
    <lineage>
        <taxon>Bacteria</taxon>
        <taxon>Pseudomonadati</taxon>
        <taxon>Pseudomonadota</taxon>
        <taxon>Gammaproteobacteria</taxon>
        <taxon>Legionellales</taxon>
        <taxon>Legionellaceae</taxon>
        <taxon>Legionella</taxon>
    </lineage>
</organism>
<evidence type="ECO:0000313" key="5">
    <source>
        <dbReference type="Proteomes" id="UP000255066"/>
    </source>
</evidence>
<accession>A0A378I7I3</accession>
<keyword evidence="4" id="KW-1185">Reference proteome</keyword>
<evidence type="ECO:0000313" key="2">
    <source>
        <dbReference type="EMBL" id="KTC68113.1"/>
    </source>
</evidence>
<evidence type="ECO:0000313" key="4">
    <source>
        <dbReference type="Proteomes" id="UP000054735"/>
    </source>
</evidence>